<feature type="compositionally biased region" description="Low complexity" evidence="4">
    <location>
        <begin position="609"/>
        <end position="625"/>
    </location>
</feature>
<keyword evidence="5" id="KW-0812">Transmembrane</keyword>
<keyword evidence="5" id="KW-0472">Membrane</keyword>
<keyword evidence="5" id="KW-1133">Transmembrane helix</keyword>
<dbReference type="RefSeq" id="WP_347435344.1">
    <property type="nucleotide sequence ID" value="NZ_CP089291.1"/>
</dbReference>
<dbReference type="PANTHER" id="PTHR32347">
    <property type="entry name" value="EFFLUX SYSTEM COMPONENT YKNX-RELATED"/>
    <property type="match status" value="1"/>
</dbReference>
<dbReference type="InterPro" id="IPR058792">
    <property type="entry name" value="Beta-barrel_RND_2"/>
</dbReference>
<evidence type="ECO:0000313" key="7">
    <source>
        <dbReference type="EMBL" id="UOF88667.1"/>
    </source>
</evidence>
<evidence type="ECO:0000256" key="1">
    <source>
        <dbReference type="ARBA" id="ARBA00004196"/>
    </source>
</evidence>
<dbReference type="PANTHER" id="PTHR32347:SF14">
    <property type="entry name" value="EFFLUX SYSTEM COMPONENT YKNX-RELATED"/>
    <property type="match status" value="1"/>
</dbReference>
<dbReference type="Gene3D" id="2.40.420.20">
    <property type="match status" value="1"/>
</dbReference>
<gene>
    <name evidence="7" type="ORF">LSG31_11960</name>
</gene>
<organism evidence="7 8">
    <name type="scientific">Fodinisporobacter ferrooxydans</name>
    <dbReference type="NCBI Taxonomy" id="2901836"/>
    <lineage>
        <taxon>Bacteria</taxon>
        <taxon>Bacillati</taxon>
        <taxon>Bacillota</taxon>
        <taxon>Bacilli</taxon>
        <taxon>Bacillales</taxon>
        <taxon>Alicyclobacillaceae</taxon>
        <taxon>Fodinisporobacter</taxon>
    </lineage>
</organism>
<feature type="domain" description="CusB-like beta-barrel" evidence="6">
    <location>
        <begin position="492"/>
        <end position="566"/>
    </location>
</feature>
<feature type="compositionally biased region" description="Gly residues" evidence="4">
    <location>
        <begin position="671"/>
        <end position="690"/>
    </location>
</feature>
<keyword evidence="2 3" id="KW-0175">Coiled coil</keyword>
<feature type="region of interest" description="Disordered" evidence="4">
    <location>
        <begin position="592"/>
        <end position="625"/>
    </location>
</feature>
<evidence type="ECO:0000256" key="4">
    <source>
        <dbReference type="SAM" id="MobiDB-lite"/>
    </source>
</evidence>
<feature type="coiled-coil region" evidence="3">
    <location>
        <begin position="212"/>
        <end position="446"/>
    </location>
</feature>
<feature type="transmembrane region" description="Helical" evidence="5">
    <location>
        <begin position="25"/>
        <end position="43"/>
    </location>
</feature>
<evidence type="ECO:0000313" key="8">
    <source>
        <dbReference type="Proteomes" id="UP000830167"/>
    </source>
</evidence>
<comment type="subcellular location">
    <subcellularLocation>
        <location evidence="1">Cell envelope</location>
    </subcellularLocation>
</comment>
<dbReference type="InterPro" id="IPR050465">
    <property type="entry name" value="UPF0194_transport"/>
</dbReference>
<feature type="region of interest" description="Disordered" evidence="4">
    <location>
        <begin position="660"/>
        <end position="690"/>
    </location>
</feature>
<accession>A0ABY4CDS2</accession>
<feature type="coiled-coil region" evidence="3">
    <location>
        <begin position="115"/>
        <end position="168"/>
    </location>
</feature>
<proteinExistence type="predicted"/>
<evidence type="ECO:0000259" key="6">
    <source>
        <dbReference type="Pfam" id="PF25954"/>
    </source>
</evidence>
<dbReference type="EMBL" id="CP089291">
    <property type="protein sequence ID" value="UOF88667.1"/>
    <property type="molecule type" value="Genomic_DNA"/>
</dbReference>
<dbReference type="SUPFAM" id="SSF111369">
    <property type="entry name" value="HlyD-like secretion proteins"/>
    <property type="match status" value="2"/>
</dbReference>
<dbReference type="Pfam" id="PF25954">
    <property type="entry name" value="Beta-barrel_RND_2"/>
    <property type="match status" value="1"/>
</dbReference>
<protein>
    <submittedName>
        <fullName evidence="7">Efflux RND transporter periplasmic adaptor subunit</fullName>
    </submittedName>
</protein>
<keyword evidence="8" id="KW-1185">Reference proteome</keyword>
<sequence length="690" mass="71197">MAEISSKEIEPNFANGSIVRRKKKWIAIGLAGLLVAGSAFGIYEKVASPKNTMANMRLVTVQRGDVTETVSASGTIQAATQVNLNFSAGTGKLTALNVKVGDKVKAGQVLATLDNRTQQAQVASAQANLSAAQAQLAKASEGSTAQAIAQQKANLEAAQARLAQAKEGATPQALAVQETSVEKAKAALDGAKTAYQDQLAIYNDRSADQQTLTSAQNQVDQATTQLKNAQAALDSANAKLTQAKEGPTASQLYAAQEAVNAARSQLSNAQQQLGLGGSSSQYLSNMNAISQAEASLANAENNLATLQAGTDANVIVQDQATVTQAQATVQQEQSNLKAAQQAYSTAVQSYNDRTSAKAQLDQSKNNLDQAQSSYDQAVAQMNQLQAPPDSNAVKEAQAAVDQAQAQLDQTMASPDAATIQQAQAAVDQAQAQLQQQQKALDNFVLKAPIDGVVTQVNGHPGEMTNAASSSSTSAIGPGLIVLDDSNSTDLQVMAQVSQTDIGKIKSGMNATFSTSTFQNKSFNGKVLLVYPEATTSNGVTTYDVLLSVDNREGLLKPGMTANVTIQVGDHKNVLYVPSMALKEVNGQDGVLVQANGSTGKSGSQAANPGAGQSGKSGSKSNAASTSGTHFQSVQIGYYSSNKVEILSGLKEGDQVVVTFQNTGSSNNKGFAGRGPGFGGGPGGFGGGRGN</sequence>
<dbReference type="Gene3D" id="2.40.50.100">
    <property type="match status" value="1"/>
</dbReference>
<feature type="compositionally biased region" description="Polar residues" evidence="4">
    <location>
        <begin position="594"/>
        <end position="606"/>
    </location>
</feature>
<evidence type="ECO:0000256" key="2">
    <source>
        <dbReference type="ARBA" id="ARBA00023054"/>
    </source>
</evidence>
<name>A0ABY4CDS2_9BACL</name>
<evidence type="ECO:0000256" key="5">
    <source>
        <dbReference type="SAM" id="Phobius"/>
    </source>
</evidence>
<evidence type="ECO:0000256" key="3">
    <source>
        <dbReference type="SAM" id="Coils"/>
    </source>
</evidence>
<dbReference type="Proteomes" id="UP000830167">
    <property type="component" value="Chromosome"/>
</dbReference>
<dbReference type="Gene3D" id="2.40.30.170">
    <property type="match status" value="1"/>
</dbReference>
<reference evidence="7" key="1">
    <citation type="submission" date="2021-12" db="EMBL/GenBank/DDBJ databases">
        <title>Alicyclobacillaceae gen. nov., sp. nov., isolated from chalcocite enrichment system.</title>
        <authorList>
            <person name="Jiang Z."/>
        </authorList>
    </citation>
    <scope>NUCLEOTIDE SEQUENCE</scope>
    <source>
        <strain evidence="7">MYW30-H2</strain>
    </source>
</reference>